<dbReference type="Gene3D" id="2.130.10.10">
    <property type="entry name" value="YVTN repeat-like/Quinoprotein amine dehydrogenase"/>
    <property type="match status" value="2"/>
</dbReference>
<evidence type="ECO:0000256" key="2">
    <source>
        <dbReference type="ARBA" id="ARBA00022737"/>
    </source>
</evidence>
<accession>A0ABT2N5I1</accession>
<proteinExistence type="predicted"/>
<dbReference type="PROSITE" id="PS00678">
    <property type="entry name" value="WD_REPEATS_1"/>
    <property type="match status" value="1"/>
</dbReference>
<dbReference type="InterPro" id="IPR015943">
    <property type="entry name" value="WD40/YVTN_repeat-like_dom_sf"/>
</dbReference>
<feature type="repeat" description="WD" evidence="3">
    <location>
        <begin position="12"/>
        <end position="53"/>
    </location>
</feature>
<protein>
    <recommendedName>
        <fullName evidence="6">WD40 repeat domain-containing protein</fullName>
    </recommendedName>
</protein>
<evidence type="ECO:0000256" key="3">
    <source>
        <dbReference type="PROSITE-ProRule" id="PRU00221"/>
    </source>
</evidence>
<feature type="non-terminal residue" evidence="4">
    <location>
        <position position="1"/>
    </location>
</feature>
<dbReference type="InterPro" id="IPR001680">
    <property type="entry name" value="WD40_rpt"/>
</dbReference>
<keyword evidence="5" id="KW-1185">Reference proteome</keyword>
<dbReference type="PROSITE" id="PS50082">
    <property type="entry name" value="WD_REPEATS_2"/>
    <property type="match status" value="1"/>
</dbReference>
<evidence type="ECO:0000313" key="5">
    <source>
        <dbReference type="Proteomes" id="UP001525961"/>
    </source>
</evidence>
<reference evidence="4 5" key="1">
    <citation type="journal article" date="2022" name="Front. Microbiol.">
        <title>High genomic differentiation and limited gene flow indicate recent cryptic speciation within the genus Laspinema (cyanobacteria).</title>
        <authorList>
            <person name="Stanojkovic A."/>
            <person name="Skoupy S."/>
            <person name="Skaloud P."/>
            <person name="Dvorak P."/>
        </authorList>
    </citation>
    <scope>NUCLEOTIDE SEQUENCE [LARGE SCALE GENOMIC DNA]</scope>
    <source>
        <strain evidence="4 5">D3b</strain>
    </source>
</reference>
<gene>
    <name evidence="4" type="ORF">NG792_09555</name>
</gene>
<dbReference type="InterPro" id="IPR036322">
    <property type="entry name" value="WD40_repeat_dom_sf"/>
</dbReference>
<evidence type="ECO:0000256" key="1">
    <source>
        <dbReference type="ARBA" id="ARBA00022574"/>
    </source>
</evidence>
<dbReference type="InterPro" id="IPR019775">
    <property type="entry name" value="WD40_repeat_CS"/>
</dbReference>
<evidence type="ECO:0000313" key="4">
    <source>
        <dbReference type="EMBL" id="MCT7977948.1"/>
    </source>
</evidence>
<dbReference type="PROSITE" id="PS50294">
    <property type="entry name" value="WD_REPEATS_REGION"/>
    <property type="match status" value="1"/>
</dbReference>
<keyword evidence="1 3" id="KW-0853">WD repeat</keyword>
<dbReference type="SUPFAM" id="SSF50978">
    <property type="entry name" value="WD40 repeat-like"/>
    <property type="match status" value="1"/>
</dbReference>
<dbReference type="PANTHER" id="PTHR19854:SF15">
    <property type="entry name" value="TRANSDUCIN BETA-LIKE PROTEIN 3"/>
    <property type="match status" value="1"/>
</dbReference>
<evidence type="ECO:0008006" key="6">
    <source>
        <dbReference type="Google" id="ProtNLM"/>
    </source>
</evidence>
<organism evidence="4 5">
    <name type="scientific">Laspinema olomoucense D3b</name>
    <dbReference type="NCBI Taxonomy" id="2953688"/>
    <lineage>
        <taxon>Bacteria</taxon>
        <taxon>Bacillati</taxon>
        <taxon>Cyanobacteriota</taxon>
        <taxon>Cyanophyceae</taxon>
        <taxon>Oscillatoriophycideae</taxon>
        <taxon>Oscillatoriales</taxon>
        <taxon>Laspinemataceae</taxon>
        <taxon>Laspinema</taxon>
        <taxon>Laspinema olomoucense</taxon>
    </lineage>
</organism>
<sequence>WNVETGEEIHTLTGHQDAVTSIAFSLDDKTIASGSGDKTIKLWNVETGEEIHTLTGHQDAVTSIAFSPDSKTLAFSSGNTIYIRNIDFQELMKEGCNQVYHYLKTSPNVSKSDRKMCDGIATNK</sequence>
<comment type="caution">
    <text evidence="4">The sequence shown here is derived from an EMBL/GenBank/DDBJ whole genome shotgun (WGS) entry which is preliminary data.</text>
</comment>
<dbReference type="PANTHER" id="PTHR19854">
    <property type="entry name" value="TRANSDUCIN BETA-LIKE 3"/>
    <property type="match status" value="1"/>
</dbReference>
<keyword evidence="2" id="KW-0677">Repeat</keyword>
<dbReference type="Proteomes" id="UP001525961">
    <property type="component" value="Unassembled WGS sequence"/>
</dbReference>
<dbReference type="EMBL" id="JAMXFA010000010">
    <property type="protein sequence ID" value="MCT7977948.1"/>
    <property type="molecule type" value="Genomic_DNA"/>
</dbReference>
<dbReference type="Pfam" id="PF00400">
    <property type="entry name" value="WD40"/>
    <property type="match status" value="2"/>
</dbReference>
<dbReference type="SMART" id="SM00320">
    <property type="entry name" value="WD40"/>
    <property type="match status" value="2"/>
</dbReference>
<name>A0ABT2N5I1_9CYAN</name>